<feature type="region of interest" description="Disordered" evidence="1">
    <location>
        <begin position="1"/>
        <end position="45"/>
    </location>
</feature>
<dbReference type="WBParaSite" id="nRc.2.0.1.t23687-RA">
    <property type="protein sequence ID" value="nRc.2.0.1.t23687-RA"/>
    <property type="gene ID" value="nRc.2.0.1.g23687"/>
</dbReference>
<organism evidence="2 3">
    <name type="scientific">Romanomermis culicivorax</name>
    <name type="common">Nematode worm</name>
    <dbReference type="NCBI Taxonomy" id="13658"/>
    <lineage>
        <taxon>Eukaryota</taxon>
        <taxon>Metazoa</taxon>
        <taxon>Ecdysozoa</taxon>
        <taxon>Nematoda</taxon>
        <taxon>Enoplea</taxon>
        <taxon>Dorylaimia</taxon>
        <taxon>Mermithida</taxon>
        <taxon>Mermithoidea</taxon>
        <taxon>Mermithidae</taxon>
        <taxon>Romanomermis</taxon>
    </lineage>
</organism>
<keyword evidence="2" id="KW-1185">Reference proteome</keyword>
<evidence type="ECO:0000256" key="1">
    <source>
        <dbReference type="SAM" id="MobiDB-lite"/>
    </source>
</evidence>
<proteinExistence type="predicted"/>
<name>A0A915JC01_ROMCU</name>
<protein>
    <submittedName>
        <fullName evidence="3">Uncharacterized protein</fullName>
    </submittedName>
</protein>
<dbReference type="Proteomes" id="UP000887565">
    <property type="component" value="Unplaced"/>
</dbReference>
<feature type="compositionally biased region" description="Basic and acidic residues" evidence="1">
    <location>
        <begin position="1"/>
        <end position="20"/>
    </location>
</feature>
<sequence>MARVEGELRRSSFEMARQAKTEATVGGSVKSHQTTERQRSTSPPKVIHPMTEVLEEIRGKSKLAWKSNMVDMNFDQYYKEEYLSLLS</sequence>
<dbReference type="AlphaFoldDB" id="A0A915JC01"/>
<reference evidence="3" key="1">
    <citation type="submission" date="2022-11" db="UniProtKB">
        <authorList>
            <consortium name="WormBaseParasite"/>
        </authorList>
    </citation>
    <scope>IDENTIFICATION</scope>
</reference>
<evidence type="ECO:0000313" key="3">
    <source>
        <dbReference type="WBParaSite" id="nRc.2.0.1.t23687-RA"/>
    </source>
</evidence>
<accession>A0A915JC01</accession>
<evidence type="ECO:0000313" key="2">
    <source>
        <dbReference type="Proteomes" id="UP000887565"/>
    </source>
</evidence>